<dbReference type="InterPro" id="IPR051393">
    <property type="entry name" value="ABC_transporter_permease"/>
</dbReference>
<dbReference type="SUPFAM" id="SSF161098">
    <property type="entry name" value="MetI-like"/>
    <property type="match status" value="1"/>
</dbReference>
<dbReference type="CDD" id="cd06261">
    <property type="entry name" value="TM_PBP2"/>
    <property type="match status" value="1"/>
</dbReference>
<feature type="transmembrane region" description="Helical" evidence="7">
    <location>
        <begin position="214"/>
        <end position="236"/>
    </location>
</feature>
<proteinExistence type="inferred from homology"/>
<feature type="domain" description="ABC transmembrane type-1" evidence="8">
    <location>
        <begin position="87"/>
        <end position="294"/>
    </location>
</feature>
<dbReference type="Proteomes" id="UP000001213">
    <property type="component" value="Chromosome"/>
</dbReference>
<dbReference type="PANTHER" id="PTHR30193">
    <property type="entry name" value="ABC TRANSPORTER PERMEASE PROTEIN"/>
    <property type="match status" value="1"/>
</dbReference>
<dbReference type="Pfam" id="PF00528">
    <property type="entry name" value="BPD_transp_1"/>
    <property type="match status" value="1"/>
</dbReference>
<feature type="transmembrane region" description="Helical" evidence="7">
    <location>
        <begin position="28"/>
        <end position="53"/>
    </location>
</feature>
<organism evidence="9 10">
    <name type="scientific">Tsukamurella paurometabola (strain ATCC 8368 / DSM 20162 / CCUG 35730 / CIP 100753 / JCM 10117 / KCTC 9821 / NBRC 16120 / NCIMB 702349 / NCTC 13040)</name>
    <name type="common">Corynebacterium paurometabolum</name>
    <dbReference type="NCBI Taxonomy" id="521096"/>
    <lineage>
        <taxon>Bacteria</taxon>
        <taxon>Bacillati</taxon>
        <taxon>Actinomycetota</taxon>
        <taxon>Actinomycetes</taxon>
        <taxon>Mycobacteriales</taxon>
        <taxon>Tsukamurellaceae</taxon>
        <taxon>Tsukamurella</taxon>
    </lineage>
</organism>
<feature type="transmembrane region" description="Helical" evidence="7">
    <location>
        <begin position="170"/>
        <end position="193"/>
    </location>
</feature>
<dbReference type="PROSITE" id="PS50928">
    <property type="entry name" value="ABC_TM1"/>
    <property type="match status" value="1"/>
</dbReference>
<sequence>MTELQSTPAGAPAPAVQRDRRDRITLSWMLGVPLLIVIGVVLIPTVLTIILSFSSWDGIGGVDSITWIGTQNYTNAVEAYPPFQQALHNNVLWLVFLFVGPTILGILLAVVLDRNIAGTRIYQSVLFTPVVLSMALVGIIWQFVYSTDYGVLNSVLGSDTDWLGDPDYNIWAVMIAAGWRHTGYIMILYIAGLKAIDGSVREAAKVDGAGPIRTFFQIVFPLMLPTNLMVAVVTVIESIRAFDLVWVINRGRNGLELISTLVTSNIIGEAGRVGFGSALAVVMLLISAVFIAAYVWIITRGDGTEE</sequence>
<feature type="transmembrane region" description="Helical" evidence="7">
    <location>
        <begin position="91"/>
        <end position="112"/>
    </location>
</feature>
<evidence type="ECO:0000256" key="7">
    <source>
        <dbReference type="RuleBase" id="RU363032"/>
    </source>
</evidence>
<reference evidence="10" key="1">
    <citation type="submission" date="2010-03" db="EMBL/GenBank/DDBJ databases">
        <title>The complete chromosome of Tsukamurella paurometabola DSM 20162.</title>
        <authorList>
            <consortium name="US DOE Joint Genome Institute (JGI-PGF)"/>
            <person name="Lucas S."/>
            <person name="Copeland A."/>
            <person name="Lapidus A."/>
            <person name="Glavina del Rio T."/>
            <person name="Dalin E."/>
            <person name="Tice H."/>
            <person name="Bruce D."/>
            <person name="Goodwin L."/>
            <person name="Pitluck S."/>
            <person name="Kyrpides N."/>
            <person name="Mavromatis K."/>
            <person name="Ivanova N."/>
            <person name="Mikhailova N."/>
            <person name="Munk A.C."/>
            <person name="Brettin T."/>
            <person name="Detter J.C."/>
            <person name="Tapia R."/>
            <person name="Han C."/>
            <person name="Larimer F."/>
            <person name="Land M."/>
            <person name="Hauser L."/>
            <person name="Markowitz V."/>
            <person name="Cheng J.-F."/>
            <person name="Hugenholtz P."/>
            <person name="Woyke T."/>
            <person name="Wu D."/>
            <person name="Jando M."/>
            <person name="Brambilla E."/>
            <person name="Klenk H.-P."/>
            <person name="Eisen J.A."/>
        </authorList>
    </citation>
    <scope>NUCLEOTIDE SEQUENCE [LARGE SCALE GENOMIC DNA]</scope>
    <source>
        <strain evidence="10">ATCC 8368 / DSM 20162 / CCUG 35730 / CIP 100753 / JCM 10117 / KCTC 9821 / NBRC 16120 / NCIMB 702349 / NCTC 13040</strain>
    </source>
</reference>
<keyword evidence="10" id="KW-1185">Reference proteome</keyword>
<comment type="subcellular location">
    <subcellularLocation>
        <location evidence="1 7">Cell membrane</location>
        <topology evidence="1 7">Multi-pass membrane protein</topology>
    </subcellularLocation>
</comment>
<evidence type="ECO:0000256" key="1">
    <source>
        <dbReference type="ARBA" id="ARBA00004651"/>
    </source>
</evidence>
<gene>
    <name evidence="9" type="ordered locus">Tpau_1000</name>
</gene>
<dbReference type="Gene3D" id="1.10.3720.10">
    <property type="entry name" value="MetI-like"/>
    <property type="match status" value="1"/>
</dbReference>
<evidence type="ECO:0000256" key="4">
    <source>
        <dbReference type="ARBA" id="ARBA00022692"/>
    </source>
</evidence>
<feature type="transmembrane region" description="Helical" evidence="7">
    <location>
        <begin position="124"/>
        <end position="144"/>
    </location>
</feature>
<evidence type="ECO:0000313" key="9">
    <source>
        <dbReference type="EMBL" id="ADG77633.1"/>
    </source>
</evidence>
<keyword evidence="2 7" id="KW-0813">Transport</keyword>
<dbReference type="KEGG" id="tpr:Tpau_1000"/>
<reference evidence="9 10" key="2">
    <citation type="journal article" date="2011" name="Stand. Genomic Sci.">
        <title>Complete genome sequence of Tsukamurella paurometabola type strain (no. 33).</title>
        <authorList>
            <person name="Munk A.C."/>
            <person name="Lapidus A."/>
            <person name="Lucas S."/>
            <person name="Nolan M."/>
            <person name="Tice H."/>
            <person name="Cheng J.F."/>
            <person name="Del Rio T.G."/>
            <person name="Goodwin L."/>
            <person name="Pitluck S."/>
            <person name="Liolios K."/>
            <person name="Huntemann M."/>
            <person name="Ivanova N."/>
            <person name="Mavromatis K."/>
            <person name="Mikhailova N."/>
            <person name="Pati A."/>
            <person name="Chen A."/>
            <person name="Palaniappan K."/>
            <person name="Tapia R."/>
            <person name="Han C."/>
            <person name="Land M."/>
            <person name="Hauser L."/>
            <person name="Chang Y.J."/>
            <person name="Jeffries C.D."/>
            <person name="Brettin T."/>
            <person name="Yasawong M."/>
            <person name="Brambilla E.M."/>
            <person name="Rohde M."/>
            <person name="Sikorski J."/>
            <person name="Goker M."/>
            <person name="Detter J.C."/>
            <person name="Woyke T."/>
            <person name="Bristow J."/>
            <person name="Eisen J.A."/>
            <person name="Markowitz V."/>
            <person name="Hugenholtz P."/>
            <person name="Kyrpides N.C."/>
            <person name="Klenk H.P."/>
        </authorList>
    </citation>
    <scope>NUCLEOTIDE SEQUENCE [LARGE SCALE GENOMIC DNA]</scope>
    <source>
        <strain evidence="10">ATCC 8368 / DSM 20162 / CCUG 35730 / CIP 100753 / JCM 10117 / KCTC 9821 / NBRC 16120 / NCIMB 702349 / NCTC 13040</strain>
    </source>
</reference>
<evidence type="ECO:0000256" key="6">
    <source>
        <dbReference type="ARBA" id="ARBA00023136"/>
    </source>
</evidence>
<evidence type="ECO:0000256" key="5">
    <source>
        <dbReference type="ARBA" id="ARBA00022989"/>
    </source>
</evidence>
<dbReference type="HOGENOM" id="CLU_016047_0_2_11"/>
<keyword evidence="3" id="KW-1003">Cell membrane</keyword>
<dbReference type="EMBL" id="CP001966">
    <property type="protein sequence ID" value="ADG77633.1"/>
    <property type="molecule type" value="Genomic_DNA"/>
</dbReference>
<dbReference type="STRING" id="521096.Tpau_1000"/>
<dbReference type="RefSeq" id="WP_013125673.1">
    <property type="nucleotide sequence ID" value="NC_014158.1"/>
</dbReference>
<accession>D5UV43</accession>
<evidence type="ECO:0000313" key="10">
    <source>
        <dbReference type="Proteomes" id="UP000001213"/>
    </source>
</evidence>
<dbReference type="InterPro" id="IPR000515">
    <property type="entry name" value="MetI-like"/>
</dbReference>
<keyword evidence="5 7" id="KW-1133">Transmembrane helix</keyword>
<evidence type="ECO:0000259" key="8">
    <source>
        <dbReference type="PROSITE" id="PS50928"/>
    </source>
</evidence>
<dbReference type="PANTHER" id="PTHR30193:SF37">
    <property type="entry name" value="INNER MEMBRANE ABC TRANSPORTER PERMEASE PROTEIN YCJO"/>
    <property type="match status" value="1"/>
</dbReference>
<evidence type="ECO:0000256" key="2">
    <source>
        <dbReference type="ARBA" id="ARBA00022448"/>
    </source>
</evidence>
<dbReference type="GO" id="GO:0005886">
    <property type="term" value="C:plasma membrane"/>
    <property type="evidence" value="ECO:0007669"/>
    <property type="project" value="UniProtKB-SubCell"/>
</dbReference>
<keyword evidence="6 7" id="KW-0472">Membrane</keyword>
<name>D5UV43_TSUPD</name>
<keyword evidence="4 7" id="KW-0812">Transmembrane</keyword>
<comment type="similarity">
    <text evidence="7">Belongs to the binding-protein-dependent transport system permease family.</text>
</comment>
<protein>
    <submittedName>
        <fullName evidence="9">Binding-protein-dependent transport systems inner membrane component</fullName>
    </submittedName>
</protein>
<dbReference type="InterPro" id="IPR035906">
    <property type="entry name" value="MetI-like_sf"/>
</dbReference>
<dbReference type="AlphaFoldDB" id="D5UV43"/>
<feature type="transmembrane region" description="Helical" evidence="7">
    <location>
        <begin position="273"/>
        <end position="297"/>
    </location>
</feature>
<evidence type="ECO:0000256" key="3">
    <source>
        <dbReference type="ARBA" id="ARBA00022475"/>
    </source>
</evidence>
<dbReference type="eggNOG" id="COG1175">
    <property type="taxonomic scope" value="Bacteria"/>
</dbReference>
<dbReference type="GO" id="GO:0055085">
    <property type="term" value="P:transmembrane transport"/>
    <property type="evidence" value="ECO:0007669"/>
    <property type="project" value="InterPro"/>
</dbReference>